<organism evidence="3 4">
    <name type="scientific">Elaeis guineensis var. tenera</name>
    <name type="common">Oil palm</name>
    <dbReference type="NCBI Taxonomy" id="51953"/>
    <lineage>
        <taxon>Eukaryota</taxon>
        <taxon>Viridiplantae</taxon>
        <taxon>Streptophyta</taxon>
        <taxon>Embryophyta</taxon>
        <taxon>Tracheophyta</taxon>
        <taxon>Spermatophyta</taxon>
        <taxon>Magnoliopsida</taxon>
        <taxon>Liliopsida</taxon>
        <taxon>Arecaceae</taxon>
        <taxon>Arecoideae</taxon>
        <taxon>Cocoseae</taxon>
        <taxon>Elaeidinae</taxon>
        <taxon>Elaeis</taxon>
    </lineage>
</organism>
<evidence type="ECO:0000256" key="2">
    <source>
        <dbReference type="SAM" id="SignalP"/>
    </source>
</evidence>
<name>A0A8N4FD13_ELAGV</name>
<evidence type="ECO:0000313" key="4">
    <source>
        <dbReference type="RefSeq" id="XP_029123891.1"/>
    </source>
</evidence>
<evidence type="ECO:0000313" key="3">
    <source>
        <dbReference type="Proteomes" id="UP000504607"/>
    </source>
</evidence>
<protein>
    <submittedName>
        <fullName evidence="4">Uncharacterized protein LOC105056522</fullName>
    </submittedName>
</protein>
<accession>A0A8N4FD13</accession>
<dbReference type="RefSeq" id="XP_029123891.1">
    <property type="nucleotide sequence ID" value="XM_029268058.1"/>
</dbReference>
<dbReference type="Proteomes" id="UP000504607">
    <property type="component" value="Chromosome 13"/>
</dbReference>
<dbReference type="AlphaFoldDB" id="A0A8N4FD13"/>
<dbReference type="PROSITE" id="PS51257">
    <property type="entry name" value="PROKAR_LIPOPROTEIN"/>
    <property type="match status" value="1"/>
</dbReference>
<gene>
    <name evidence="4" type="primary">LOC105056522</name>
</gene>
<evidence type="ECO:0000256" key="1">
    <source>
        <dbReference type="SAM" id="MobiDB-lite"/>
    </source>
</evidence>
<proteinExistence type="predicted"/>
<feature type="region of interest" description="Disordered" evidence="1">
    <location>
        <begin position="41"/>
        <end position="85"/>
    </location>
</feature>
<keyword evidence="3" id="KW-1185">Reference proteome</keyword>
<feature type="signal peptide" evidence="2">
    <location>
        <begin position="1"/>
        <end position="34"/>
    </location>
</feature>
<keyword evidence="2" id="KW-0732">Signal</keyword>
<sequence>MAREKEEACLGLVSFVYSCSLLQWIVNACAGCLGFPVSCDDLEGPGPEEEDDGTDARVEGSTIRTRRSRRPSRPPPSEGRGGQIN</sequence>
<feature type="chain" id="PRO_5035426019" evidence="2">
    <location>
        <begin position="35"/>
        <end position="85"/>
    </location>
</feature>
<feature type="compositionally biased region" description="Acidic residues" evidence="1">
    <location>
        <begin position="41"/>
        <end position="53"/>
    </location>
</feature>
<reference evidence="4" key="1">
    <citation type="submission" date="2025-08" db="UniProtKB">
        <authorList>
            <consortium name="RefSeq"/>
        </authorList>
    </citation>
    <scope>IDENTIFICATION</scope>
</reference>